<dbReference type="SUPFAM" id="SSF52047">
    <property type="entry name" value="RNI-like"/>
    <property type="match status" value="1"/>
</dbReference>
<dbReference type="InterPro" id="IPR001810">
    <property type="entry name" value="F-box_dom"/>
</dbReference>
<evidence type="ECO:0000313" key="3">
    <source>
        <dbReference type="EMBL" id="KIO34769.1"/>
    </source>
</evidence>
<accession>A0A0C3QZB7</accession>
<feature type="domain" description="F-box" evidence="2">
    <location>
        <begin position="77"/>
        <end position="130"/>
    </location>
</feature>
<organism evidence="3 4">
    <name type="scientific">Tulasnella calospora MUT 4182</name>
    <dbReference type="NCBI Taxonomy" id="1051891"/>
    <lineage>
        <taxon>Eukaryota</taxon>
        <taxon>Fungi</taxon>
        <taxon>Dikarya</taxon>
        <taxon>Basidiomycota</taxon>
        <taxon>Agaricomycotina</taxon>
        <taxon>Agaricomycetes</taxon>
        <taxon>Cantharellales</taxon>
        <taxon>Tulasnellaceae</taxon>
        <taxon>Tulasnella</taxon>
    </lineage>
</organism>
<name>A0A0C3QZB7_9AGAM</name>
<feature type="compositionally biased region" description="Acidic residues" evidence="1">
    <location>
        <begin position="556"/>
        <end position="577"/>
    </location>
</feature>
<proteinExistence type="predicted"/>
<reference evidence="3 4" key="1">
    <citation type="submission" date="2014-04" db="EMBL/GenBank/DDBJ databases">
        <authorList>
            <consortium name="DOE Joint Genome Institute"/>
            <person name="Kuo A."/>
            <person name="Girlanda M."/>
            <person name="Perotto S."/>
            <person name="Kohler A."/>
            <person name="Nagy L.G."/>
            <person name="Floudas D."/>
            <person name="Copeland A."/>
            <person name="Barry K.W."/>
            <person name="Cichocki N."/>
            <person name="Veneault-Fourrey C."/>
            <person name="LaButti K."/>
            <person name="Lindquist E.A."/>
            <person name="Lipzen A."/>
            <person name="Lundell T."/>
            <person name="Morin E."/>
            <person name="Murat C."/>
            <person name="Sun H."/>
            <person name="Tunlid A."/>
            <person name="Henrissat B."/>
            <person name="Grigoriev I.V."/>
            <person name="Hibbett D.S."/>
            <person name="Martin F."/>
            <person name="Nordberg H.P."/>
            <person name="Cantor M.N."/>
            <person name="Hua S.X."/>
        </authorList>
    </citation>
    <scope>NUCLEOTIDE SEQUENCE [LARGE SCALE GENOMIC DNA]</scope>
    <source>
        <strain evidence="3 4">MUT 4182</strain>
    </source>
</reference>
<dbReference type="Gene3D" id="3.80.10.10">
    <property type="entry name" value="Ribonuclease Inhibitor"/>
    <property type="match status" value="1"/>
</dbReference>
<evidence type="ECO:0000259" key="2">
    <source>
        <dbReference type="Pfam" id="PF12937"/>
    </source>
</evidence>
<reference evidence="4" key="2">
    <citation type="submission" date="2015-01" db="EMBL/GenBank/DDBJ databases">
        <title>Evolutionary Origins and Diversification of the Mycorrhizal Mutualists.</title>
        <authorList>
            <consortium name="DOE Joint Genome Institute"/>
            <consortium name="Mycorrhizal Genomics Consortium"/>
            <person name="Kohler A."/>
            <person name="Kuo A."/>
            <person name="Nagy L.G."/>
            <person name="Floudas D."/>
            <person name="Copeland A."/>
            <person name="Barry K.W."/>
            <person name="Cichocki N."/>
            <person name="Veneault-Fourrey C."/>
            <person name="LaButti K."/>
            <person name="Lindquist E.A."/>
            <person name="Lipzen A."/>
            <person name="Lundell T."/>
            <person name="Morin E."/>
            <person name="Murat C."/>
            <person name="Riley R."/>
            <person name="Ohm R."/>
            <person name="Sun H."/>
            <person name="Tunlid A."/>
            <person name="Henrissat B."/>
            <person name="Grigoriev I.V."/>
            <person name="Hibbett D.S."/>
            <person name="Martin F."/>
        </authorList>
    </citation>
    <scope>NUCLEOTIDE SEQUENCE [LARGE SCALE GENOMIC DNA]</scope>
    <source>
        <strain evidence="4">MUT 4182</strain>
    </source>
</reference>
<dbReference type="InterPro" id="IPR032675">
    <property type="entry name" value="LRR_dom_sf"/>
</dbReference>
<dbReference type="Pfam" id="PF12937">
    <property type="entry name" value="F-box-like"/>
    <property type="match status" value="1"/>
</dbReference>
<feature type="compositionally biased region" description="Basic residues" evidence="1">
    <location>
        <begin position="501"/>
        <end position="516"/>
    </location>
</feature>
<sequence length="590" mass="65674">MQPPSDSVPDAAAEISLPEVHAEKNSLSSDFHPAGSPDLSALDREIAALDITLVTMHKNLHHQLAETRKLRDTLGAISRLPTELMIEIFLNELEEVAIKEYYPRVMALSQVCAAWYSIIHNTANFWAHVHSDFPLPVVDKILHKSRNTPLTVECGFLLMGTVATAFVDMLIPSAKRIRSLAVSSDFAAWSEATTLVGPKLERLEYRAIDISNPVFLGGGVGRLDGLRELTLQNACLPWSFVSLKGLETLRLLLITSGGPLMSQLRSMIAESPSLRYLILNHVSISPGPQTDTSTITLPSLRQLHLIQLSQSTIQSILNAIRAPACLDTNVTCYLHPVTPDPSPVLLSLSQTIPHIQSAFNEGYQLCINVTSRGFRCYTERERYWDADEPRIEVEMQEISPYKALDWFLNLLKPPPNRSSTLTLGPDFNILEPSFAYAVNHKLRFVTSLHLTTDFGVDPVLKQLGRQVTHHGTPSWPMPRLSTLNLGTACFSGSTLIDTLKNRYKGRKGGKKGKSKGPRTANKPVPLTSLVVVGQQSMDEEYSDEVEEILGPGVMDWDIDGEDYDEDYSYDDDMDYWDEPYHEDHPSSTSD</sequence>
<dbReference type="AlphaFoldDB" id="A0A0C3QZB7"/>
<feature type="region of interest" description="Disordered" evidence="1">
    <location>
        <begin position="501"/>
        <end position="526"/>
    </location>
</feature>
<feature type="region of interest" description="Disordered" evidence="1">
    <location>
        <begin position="550"/>
        <end position="590"/>
    </location>
</feature>
<dbReference type="OrthoDB" id="2884925at2759"/>
<protein>
    <recommendedName>
        <fullName evidence="2">F-box domain-containing protein</fullName>
    </recommendedName>
</protein>
<dbReference type="EMBL" id="KN822942">
    <property type="protein sequence ID" value="KIO34769.1"/>
    <property type="molecule type" value="Genomic_DNA"/>
</dbReference>
<dbReference type="Proteomes" id="UP000054248">
    <property type="component" value="Unassembled WGS sequence"/>
</dbReference>
<evidence type="ECO:0000256" key="1">
    <source>
        <dbReference type="SAM" id="MobiDB-lite"/>
    </source>
</evidence>
<feature type="compositionally biased region" description="Basic and acidic residues" evidence="1">
    <location>
        <begin position="578"/>
        <end position="590"/>
    </location>
</feature>
<evidence type="ECO:0000313" key="4">
    <source>
        <dbReference type="Proteomes" id="UP000054248"/>
    </source>
</evidence>
<dbReference type="HOGENOM" id="CLU_462463_0_0_1"/>
<keyword evidence="4" id="KW-1185">Reference proteome</keyword>
<gene>
    <name evidence="3" type="ORF">M407DRAFT_16721</name>
</gene>